<dbReference type="InterPro" id="IPR000477">
    <property type="entry name" value="RT_dom"/>
</dbReference>
<dbReference type="PANTHER" id="PTHR31635">
    <property type="entry name" value="REVERSE TRANSCRIPTASE DOMAIN-CONTAINING PROTEIN-RELATED"/>
    <property type="match status" value="1"/>
</dbReference>
<keyword evidence="3" id="KW-1185">Reference proteome</keyword>
<feature type="domain" description="Reverse transcriptase" evidence="1">
    <location>
        <begin position="34"/>
        <end position="313"/>
    </location>
</feature>
<gene>
    <name evidence="2" type="ORF">GIB67_037244</name>
</gene>
<dbReference type="SUPFAM" id="SSF56672">
    <property type="entry name" value="DNA/RNA polymerases"/>
    <property type="match status" value="1"/>
</dbReference>
<protein>
    <recommendedName>
        <fullName evidence="1">Reverse transcriptase domain-containing protein</fullName>
    </recommendedName>
</protein>
<name>A0A7J7MRY2_9MAGN</name>
<dbReference type="InterPro" id="IPR043502">
    <property type="entry name" value="DNA/RNA_pol_sf"/>
</dbReference>
<dbReference type="EMBL" id="JACGCM010001272">
    <property type="protein sequence ID" value="KAF6157671.1"/>
    <property type="molecule type" value="Genomic_DNA"/>
</dbReference>
<dbReference type="PROSITE" id="PS50878">
    <property type="entry name" value="RT_POL"/>
    <property type="match status" value="1"/>
</dbReference>
<evidence type="ECO:0000259" key="1">
    <source>
        <dbReference type="PROSITE" id="PS50878"/>
    </source>
</evidence>
<dbReference type="Pfam" id="PF00078">
    <property type="entry name" value="RVT_1"/>
    <property type="match status" value="1"/>
</dbReference>
<proteinExistence type="predicted"/>
<sequence length="461" mass="53099">MDGNSAPSPDGFSGNFYIRFWETLSSNVYAGITSFFRDGMIPMNFNSNTIVLIPKIHNPSLIQYYRHIYLSNFIFKVITKILATRLSPIANRYVSKDQSTFIMNRNIHNNICMAPEMVNEMQIIRKHSNVVLKIDISQPYDTMSWTYIFTILSAFGFAQKFCSWMQTIFSSSMISILINGNPSGFFQMSRGLQQGDPISLILFAIVEDLLSINLHKAKAQGRIQTLTSIKIMHGPTHLFFADDIFYVWEWEQQMPVTAQDHPRRLSDGVWARDKCGQKKDFMRSIPLTRRRCVVKNVGFKEGKFPETYLGIPLIQGRGWVMLVKSILNSMPINNIEVYKWPHSLIKEGDNTLRNYIWTGDPKKRKGMTLKWEKVCKSIKEGDLGVRSLGEVNNVMLCKLYWVFKQGTEDWELFLKSKFSTKSGDTIRYHKPSTIWSGIQTGAAFLKPYIGWLFGDGKKIDF</sequence>
<dbReference type="Proteomes" id="UP000541444">
    <property type="component" value="Unassembled WGS sequence"/>
</dbReference>
<evidence type="ECO:0000313" key="3">
    <source>
        <dbReference type="Proteomes" id="UP000541444"/>
    </source>
</evidence>
<accession>A0A7J7MRY2</accession>
<reference evidence="2 3" key="1">
    <citation type="journal article" date="2020" name="IScience">
        <title>Genome Sequencing of the Endangered Kingdonia uniflora (Circaeasteraceae, Ranunculales) Reveals Potential Mechanisms of Evolutionary Specialization.</title>
        <authorList>
            <person name="Sun Y."/>
            <person name="Deng T."/>
            <person name="Zhang A."/>
            <person name="Moore M.J."/>
            <person name="Landis J.B."/>
            <person name="Lin N."/>
            <person name="Zhang H."/>
            <person name="Zhang X."/>
            <person name="Huang J."/>
            <person name="Zhang X."/>
            <person name="Sun H."/>
            <person name="Wang H."/>
        </authorList>
    </citation>
    <scope>NUCLEOTIDE SEQUENCE [LARGE SCALE GENOMIC DNA]</scope>
    <source>
        <strain evidence="2">TB1705</strain>
        <tissue evidence="2">Leaf</tissue>
    </source>
</reference>
<organism evidence="2 3">
    <name type="scientific">Kingdonia uniflora</name>
    <dbReference type="NCBI Taxonomy" id="39325"/>
    <lineage>
        <taxon>Eukaryota</taxon>
        <taxon>Viridiplantae</taxon>
        <taxon>Streptophyta</taxon>
        <taxon>Embryophyta</taxon>
        <taxon>Tracheophyta</taxon>
        <taxon>Spermatophyta</taxon>
        <taxon>Magnoliopsida</taxon>
        <taxon>Ranunculales</taxon>
        <taxon>Circaeasteraceae</taxon>
        <taxon>Kingdonia</taxon>
    </lineage>
</organism>
<dbReference type="AlphaFoldDB" id="A0A7J7MRY2"/>
<dbReference type="PANTHER" id="PTHR31635:SF196">
    <property type="entry name" value="REVERSE TRANSCRIPTASE DOMAIN-CONTAINING PROTEIN-RELATED"/>
    <property type="match status" value="1"/>
</dbReference>
<evidence type="ECO:0000313" key="2">
    <source>
        <dbReference type="EMBL" id="KAF6157671.1"/>
    </source>
</evidence>
<dbReference type="OrthoDB" id="1743918at2759"/>
<comment type="caution">
    <text evidence="2">The sequence shown here is derived from an EMBL/GenBank/DDBJ whole genome shotgun (WGS) entry which is preliminary data.</text>
</comment>